<gene>
    <name evidence="1" type="ORF">ACOLOM_LOCUS6533</name>
</gene>
<proteinExistence type="predicted"/>
<reference evidence="1" key="1">
    <citation type="submission" date="2021-06" db="EMBL/GenBank/DDBJ databases">
        <authorList>
            <person name="Kallberg Y."/>
            <person name="Tangrot J."/>
            <person name="Rosling A."/>
        </authorList>
    </citation>
    <scope>NUCLEOTIDE SEQUENCE</scope>
    <source>
        <strain evidence="1">CL356</strain>
    </source>
</reference>
<protein>
    <submittedName>
        <fullName evidence="1">4743_t:CDS:1</fullName>
    </submittedName>
</protein>
<sequence length="126" mass="14098">MPLHLLWPFDGADGNPARASEEGYTLCLAIPSPERHNDSWTKGAARRGRLPEWEQVEVNTAPDASFCQSPEAKTTPPSQTFRLDLSRPPLGLGSSKHPQVCLSVSPPRHPFSSPRVKWIRIRYLDE</sequence>
<comment type="caution">
    <text evidence="1">The sequence shown here is derived from an EMBL/GenBank/DDBJ whole genome shotgun (WGS) entry which is preliminary data.</text>
</comment>
<evidence type="ECO:0000313" key="1">
    <source>
        <dbReference type="EMBL" id="CAG8596815.1"/>
    </source>
</evidence>
<accession>A0ACA9ML52</accession>
<organism evidence="1 2">
    <name type="scientific">Acaulospora colombiana</name>
    <dbReference type="NCBI Taxonomy" id="27376"/>
    <lineage>
        <taxon>Eukaryota</taxon>
        <taxon>Fungi</taxon>
        <taxon>Fungi incertae sedis</taxon>
        <taxon>Mucoromycota</taxon>
        <taxon>Glomeromycotina</taxon>
        <taxon>Glomeromycetes</taxon>
        <taxon>Diversisporales</taxon>
        <taxon>Acaulosporaceae</taxon>
        <taxon>Acaulospora</taxon>
    </lineage>
</organism>
<dbReference type="Proteomes" id="UP000789525">
    <property type="component" value="Unassembled WGS sequence"/>
</dbReference>
<keyword evidence="2" id="KW-1185">Reference proteome</keyword>
<name>A0ACA9ML52_9GLOM</name>
<evidence type="ECO:0000313" key="2">
    <source>
        <dbReference type="Proteomes" id="UP000789525"/>
    </source>
</evidence>
<dbReference type="EMBL" id="CAJVPT010013547">
    <property type="protein sequence ID" value="CAG8596815.1"/>
    <property type="molecule type" value="Genomic_DNA"/>
</dbReference>